<dbReference type="EMBL" id="JAJJMA010156534">
    <property type="protein sequence ID" value="MCL7035423.1"/>
    <property type="molecule type" value="Genomic_DNA"/>
</dbReference>
<feature type="repeat" description="PPR" evidence="3">
    <location>
        <begin position="399"/>
        <end position="433"/>
    </location>
</feature>
<dbReference type="Pfam" id="PF13041">
    <property type="entry name" value="PPR_2"/>
    <property type="match status" value="1"/>
</dbReference>
<feature type="repeat" description="PPR" evidence="3">
    <location>
        <begin position="294"/>
        <end position="328"/>
    </location>
</feature>
<comment type="similarity">
    <text evidence="1">Belongs to the PPR family. P subfamily.</text>
</comment>
<comment type="caution">
    <text evidence="4">The sequence shown here is derived from an EMBL/GenBank/DDBJ whole genome shotgun (WGS) entry which is preliminary data.</text>
</comment>
<evidence type="ECO:0000256" key="3">
    <source>
        <dbReference type="PROSITE-ProRule" id="PRU00708"/>
    </source>
</evidence>
<dbReference type="NCBIfam" id="TIGR00756">
    <property type="entry name" value="PPR"/>
    <property type="match status" value="5"/>
</dbReference>
<dbReference type="PANTHER" id="PTHR47936">
    <property type="entry name" value="PPR_LONG DOMAIN-CONTAINING PROTEIN"/>
    <property type="match status" value="1"/>
</dbReference>
<dbReference type="PANTHER" id="PTHR47936:SF1">
    <property type="entry name" value="PENTATRICOPEPTIDE REPEAT-CONTAINING PROTEIN GUN1, CHLOROPLASTIC"/>
    <property type="match status" value="1"/>
</dbReference>
<gene>
    <name evidence="4" type="ORF">MKW94_022391</name>
</gene>
<dbReference type="Proteomes" id="UP001177140">
    <property type="component" value="Unassembled WGS sequence"/>
</dbReference>
<evidence type="ECO:0000313" key="4">
    <source>
        <dbReference type="EMBL" id="MCL7035423.1"/>
    </source>
</evidence>
<feature type="repeat" description="PPR" evidence="3">
    <location>
        <begin position="364"/>
        <end position="398"/>
    </location>
</feature>
<dbReference type="PROSITE" id="PS51375">
    <property type="entry name" value="PPR"/>
    <property type="match status" value="6"/>
</dbReference>
<dbReference type="GO" id="GO:0009507">
    <property type="term" value="C:chloroplast"/>
    <property type="evidence" value="ECO:0007669"/>
    <property type="project" value="TreeGrafter"/>
</dbReference>
<dbReference type="Pfam" id="PF01535">
    <property type="entry name" value="PPR"/>
    <property type="match status" value="6"/>
</dbReference>
<evidence type="ECO:0008006" key="6">
    <source>
        <dbReference type="Google" id="ProtNLM"/>
    </source>
</evidence>
<keyword evidence="2" id="KW-0677">Repeat</keyword>
<keyword evidence="5" id="KW-1185">Reference proteome</keyword>
<feature type="repeat" description="PPR" evidence="3">
    <location>
        <begin position="469"/>
        <end position="503"/>
    </location>
</feature>
<feature type="repeat" description="PPR" evidence="3">
    <location>
        <begin position="504"/>
        <end position="538"/>
    </location>
</feature>
<dbReference type="GO" id="GO:0031930">
    <property type="term" value="P:mitochondria-nucleus signaling pathway"/>
    <property type="evidence" value="ECO:0007669"/>
    <property type="project" value="TreeGrafter"/>
</dbReference>
<protein>
    <recommendedName>
        <fullName evidence="6">Pentatricopeptide repeat-containing protein</fullName>
    </recommendedName>
</protein>
<dbReference type="Gene3D" id="1.25.40.10">
    <property type="entry name" value="Tetratricopeptide repeat domain"/>
    <property type="match status" value="4"/>
</dbReference>
<dbReference type="GO" id="GO:0010019">
    <property type="term" value="P:chloroplast-nucleus signaling pathway"/>
    <property type="evidence" value="ECO:0007669"/>
    <property type="project" value="TreeGrafter"/>
</dbReference>
<dbReference type="InterPro" id="IPR002885">
    <property type="entry name" value="PPR_rpt"/>
</dbReference>
<accession>A0AA41SJA0</accession>
<evidence type="ECO:0000256" key="2">
    <source>
        <dbReference type="ARBA" id="ARBA00022737"/>
    </source>
</evidence>
<dbReference type="AlphaFoldDB" id="A0AA41SJA0"/>
<proteinExistence type="inferred from homology"/>
<reference evidence="4" key="1">
    <citation type="submission" date="2022-03" db="EMBL/GenBank/DDBJ databases">
        <title>A functionally conserved STORR gene fusion in Papaver species that diverged 16.8 million years ago.</title>
        <authorList>
            <person name="Catania T."/>
        </authorList>
    </citation>
    <scope>NUCLEOTIDE SEQUENCE</scope>
    <source>
        <strain evidence="4">S-191538</strain>
    </source>
</reference>
<organism evidence="4 5">
    <name type="scientific">Papaver nudicaule</name>
    <name type="common">Iceland poppy</name>
    <dbReference type="NCBI Taxonomy" id="74823"/>
    <lineage>
        <taxon>Eukaryota</taxon>
        <taxon>Viridiplantae</taxon>
        <taxon>Streptophyta</taxon>
        <taxon>Embryophyta</taxon>
        <taxon>Tracheophyta</taxon>
        <taxon>Spermatophyta</taxon>
        <taxon>Magnoliopsida</taxon>
        <taxon>Ranunculales</taxon>
        <taxon>Papaveraceae</taxon>
        <taxon>Papaveroideae</taxon>
        <taxon>Papaver</taxon>
    </lineage>
</organism>
<evidence type="ECO:0000313" key="5">
    <source>
        <dbReference type="Proteomes" id="UP001177140"/>
    </source>
</evidence>
<evidence type="ECO:0000256" key="1">
    <source>
        <dbReference type="ARBA" id="ARBA00007626"/>
    </source>
</evidence>
<dbReference type="InterPro" id="IPR011990">
    <property type="entry name" value="TPR-like_helical_dom_sf"/>
</dbReference>
<name>A0AA41SJA0_PAPNU</name>
<sequence>MAIWKTIDWSLTCSHKEPLISPSSSSKIFISVVSLPNRRFVFVNSCTNPPVSYPSLEDSATNDLLTLQLDSQNQQNLFLDEENLNEFLCKLCKDPQTESLAFKYYEKAKDRPEYRPNQLIFKLLLRYLIKHKQWDSVSSLSKDFQDFQIFPDVITCSKLVSGCMKARKFKIAEHLLGIFESNQEIAVSAFNSAMKGYNNLHMYSCTILVYNRMKRARILLDLDSYYQTLEAFYRTGDTEKVLFLFKELQSQSFDTNKIYTQIYLVLCNSLGKSGRAFEALDFFNEMKGKGVVEDSLIYSSLISSFASIREVKIAEEIFKEAKEKRLVRDPALFLRLVLMYVEEGLVEKTLQVVETMKELNIRVSDCIFCAIINGYSRKRGLNDAISIYGELISQGHEPGQVTYASIINIYCRLGLYEKAEVIFAEMESKGFVKCVVAYSSMVSMYGKIGRVRDAMKMVAKMKERGCEPNVWIYNSLLDMHGKVQNLRQVEKIWKEMKRRKIMPDKVSYTTVIYAYSKARAFDESLKFYEEYRFNGGSIDRAMAGIMVGIFSKNNRIDELVKLLQDMKADGAGLDLRLYRSAMNALRDAGLEDQARRFEESFDSINTPNMEPITRPVQSIWIRKRSMKP</sequence>
<dbReference type="SUPFAM" id="SSF48452">
    <property type="entry name" value="TPR-like"/>
    <property type="match status" value="1"/>
</dbReference>
<feature type="repeat" description="PPR" evidence="3">
    <location>
        <begin position="434"/>
        <end position="468"/>
    </location>
</feature>